<evidence type="ECO:0000313" key="2">
    <source>
        <dbReference type="EMBL" id="KKN19565.1"/>
    </source>
</evidence>
<reference evidence="2" key="1">
    <citation type="journal article" date="2015" name="Nature">
        <title>Complex archaea that bridge the gap between prokaryotes and eukaryotes.</title>
        <authorList>
            <person name="Spang A."/>
            <person name="Saw J.H."/>
            <person name="Jorgensen S.L."/>
            <person name="Zaremba-Niedzwiedzka K."/>
            <person name="Martijn J."/>
            <person name="Lind A.E."/>
            <person name="van Eijk R."/>
            <person name="Schleper C."/>
            <person name="Guy L."/>
            <person name="Ettema T.J."/>
        </authorList>
    </citation>
    <scope>NUCLEOTIDE SEQUENCE</scope>
</reference>
<dbReference type="EMBL" id="LAZR01003323">
    <property type="protein sequence ID" value="KKN19565.1"/>
    <property type="molecule type" value="Genomic_DNA"/>
</dbReference>
<organism evidence="2">
    <name type="scientific">marine sediment metagenome</name>
    <dbReference type="NCBI Taxonomy" id="412755"/>
    <lineage>
        <taxon>unclassified sequences</taxon>
        <taxon>metagenomes</taxon>
        <taxon>ecological metagenomes</taxon>
    </lineage>
</organism>
<proteinExistence type="predicted"/>
<sequence length="354" mass="37555">MKKRILNIFIASLLVIITLLQFGAWDNNLPADNSLWNNAAGEIRANNDALEVELGVDLNEAHPYFQAAAPTKKPDTTTALDVDDLGRLWTDSDDNVIYVLTAFAGPTWTSTASASDISTSDPTFTLTNTDVEDSDGGRQSQFIGKGTQSGSELTTLGLTEFSHDGTSDDEKGKWRVVLNSGSEGNSPTNVPIEYTADGKIKVANSLSVLDEDTLSSDDDKVVPTQQSVKAYADTKSTIAFPETTVFNTTLASADTFQDLDLSATVGSNSALVFLEITATTFSDRYAVKQKGTGSGTAAGVHYGASTPWGAASFTGEGNTTIVNLVTTTDSSGIIQHACSSNTETITIVMRSFIK</sequence>
<feature type="compositionally biased region" description="Polar residues" evidence="1">
    <location>
        <begin position="137"/>
        <end position="149"/>
    </location>
</feature>
<comment type="caution">
    <text evidence="2">The sequence shown here is derived from an EMBL/GenBank/DDBJ whole genome shotgun (WGS) entry which is preliminary data.</text>
</comment>
<accession>A0A0F9NJ36</accession>
<evidence type="ECO:0000256" key="1">
    <source>
        <dbReference type="SAM" id="MobiDB-lite"/>
    </source>
</evidence>
<name>A0A0F9NJ36_9ZZZZ</name>
<dbReference type="AlphaFoldDB" id="A0A0F9NJ36"/>
<gene>
    <name evidence="2" type="ORF">LCGC14_0944510</name>
</gene>
<feature type="region of interest" description="Disordered" evidence="1">
    <location>
        <begin position="128"/>
        <end position="149"/>
    </location>
</feature>
<protein>
    <submittedName>
        <fullName evidence="2">Uncharacterized protein</fullName>
    </submittedName>
</protein>